<dbReference type="InterPro" id="IPR012677">
    <property type="entry name" value="Nucleotide-bd_a/b_plait_sf"/>
</dbReference>
<dbReference type="InterPro" id="IPR000504">
    <property type="entry name" value="RRM_dom"/>
</dbReference>
<protein>
    <submittedName>
        <fullName evidence="3">Putative Rna binding protein</fullName>
    </submittedName>
</protein>
<name>A0A0N0DVG2_LEPPY</name>
<dbReference type="AlphaFoldDB" id="A0A0N0DVG2"/>
<dbReference type="Pfam" id="PF00076">
    <property type="entry name" value="RRM_1"/>
    <property type="match status" value="2"/>
</dbReference>
<dbReference type="PANTHER" id="PTHR48030:SF3">
    <property type="entry name" value="SPLICING FACTOR 3B SUBUNIT 4"/>
    <property type="match status" value="1"/>
</dbReference>
<dbReference type="Proteomes" id="UP000037923">
    <property type="component" value="Unassembled WGS sequence"/>
</dbReference>
<evidence type="ECO:0000256" key="1">
    <source>
        <dbReference type="PROSITE-ProRule" id="PRU00176"/>
    </source>
</evidence>
<comment type="caution">
    <text evidence="3">The sequence shown here is derived from an EMBL/GenBank/DDBJ whole genome shotgun (WGS) entry which is preliminary data.</text>
</comment>
<dbReference type="InterPro" id="IPR052084">
    <property type="entry name" value="SF3B4_spliceosome_assoc"/>
</dbReference>
<dbReference type="GO" id="GO:0003723">
    <property type="term" value="F:RNA binding"/>
    <property type="evidence" value="ECO:0007669"/>
    <property type="project" value="UniProtKB-UniRule"/>
</dbReference>
<dbReference type="RefSeq" id="XP_015658753.1">
    <property type="nucleotide sequence ID" value="XM_015802309.1"/>
</dbReference>
<evidence type="ECO:0000313" key="3">
    <source>
        <dbReference type="EMBL" id="KPA80314.1"/>
    </source>
</evidence>
<dbReference type="VEuPathDB" id="TriTrypDB:LpyrH10_08_0440"/>
<dbReference type="Gene3D" id="3.30.70.330">
    <property type="match status" value="2"/>
</dbReference>
<dbReference type="GeneID" id="26904886"/>
<dbReference type="InterPro" id="IPR035979">
    <property type="entry name" value="RBD_domain_sf"/>
</dbReference>
<dbReference type="SUPFAM" id="SSF54928">
    <property type="entry name" value="RNA-binding domain, RBD"/>
    <property type="match status" value="1"/>
</dbReference>
<dbReference type="OrthoDB" id="10259687at2759"/>
<organism evidence="3 4">
    <name type="scientific">Leptomonas pyrrhocoris</name>
    <name type="common">Firebug parasite</name>
    <dbReference type="NCBI Taxonomy" id="157538"/>
    <lineage>
        <taxon>Eukaryota</taxon>
        <taxon>Discoba</taxon>
        <taxon>Euglenozoa</taxon>
        <taxon>Kinetoplastea</taxon>
        <taxon>Metakinetoplastina</taxon>
        <taxon>Trypanosomatida</taxon>
        <taxon>Trypanosomatidae</taxon>
        <taxon>Leishmaniinae</taxon>
        <taxon>Leptomonas</taxon>
    </lineage>
</organism>
<dbReference type="PANTHER" id="PTHR48030">
    <property type="entry name" value="SPLICING FACTOR 3B SUBUNIT 4"/>
    <property type="match status" value="1"/>
</dbReference>
<gene>
    <name evidence="3" type="ORF">ABB37_04595</name>
</gene>
<dbReference type="FunFam" id="3.30.70.330:FF:002078">
    <property type="match status" value="1"/>
</dbReference>
<dbReference type="FunFam" id="3.30.70.330:FF:000834">
    <property type="entry name" value="RNA binding protein, putative"/>
    <property type="match status" value="1"/>
</dbReference>
<keyword evidence="1" id="KW-0694">RNA-binding</keyword>
<evidence type="ECO:0000259" key="2">
    <source>
        <dbReference type="PROSITE" id="PS50102"/>
    </source>
</evidence>
<keyword evidence="4" id="KW-1185">Reference proteome</keyword>
<feature type="domain" description="RRM" evidence="2">
    <location>
        <begin position="119"/>
        <end position="197"/>
    </location>
</feature>
<proteinExistence type="predicted"/>
<dbReference type="OMA" id="VIRDMDQ"/>
<dbReference type="GO" id="GO:0048026">
    <property type="term" value="P:positive regulation of mRNA splicing, via spliceosome"/>
    <property type="evidence" value="ECO:0007669"/>
    <property type="project" value="TreeGrafter"/>
</dbReference>
<dbReference type="GO" id="GO:0005730">
    <property type="term" value="C:nucleolus"/>
    <property type="evidence" value="ECO:0007669"/>
    <property type="project" value="TreeGrafter"/>
</dbReference>
<dbReference type="SMART" id="SM00360">
    <property type="entry name" value="RRM"/>
    <property type="match status" value="2"/>
</dbReference>
<dbReference type="PROSITE" id="PS50102">
    <property type="entry name" value="RRM"/>
    <property type="match status" value="1"/>
</dbReference>
<dbReference type="EMBL" id="LGTL01000008">
    <property type="protein sequence ID" value="KPA80314.1"/>
    <property type="molecule type" value="Genomic_DNA"/>
</dbReference>
<sequence>MTTFKREDLRRVSFSNLDEHCDEDIIYELCLQFGPIRNISWPTEVNLTGVPQRASRCYVDYYNAEDAKYCYEALYRARVKLYNKELRVYHASVDVEAPGGAPRSGPGAHAVVGLHEVGAKVVVRNVDYRVTEFDVTRFFESFGAFAAPPRMLRDSVGNFRGTVVLSYKTFEASDRVIRDMDQKTFRDRIIAVHYAQMEDGSGRLHGTKEERANAVLIREEERRYRETVAKEMAHIRQEKQQSRVQDASWAEKVNVYNRPRR</sequence>
<accession>A0A0N0DVG2</accession>
<dbReference type="GO" id="GO:0071011">
    <property type="term" value="C:precatalytic spliceosome"/>
    <property type="evidence" value="ECO:0007669"/>
    <property type="project" value="TreeGrafter"/>
</dbReference>
<reference evidence="3 4" key="1">
    <citation type="submission" date="2015-07" db="EMBL/GenBank/DDBJ databases">
        <title>High-quality genome of monoxenous trypanosomatid Leptomonas pyrrhocoris.</title>
        <authorList>
            <person name="Flegontov P."/>
            <person name="Butenko A."/>
            <person name="Firsov S."/>
            <person name="Vlcek C."/>
            <person name="Logacheva M.D."/>
            <person name="Field M."/>
            <person name="Filatov D."/>
            <person name="Flegontova O."/>
            <person name="Gerasimov E."/>
            <person name="Jackson A.P."/>
            <person name="Kelly S."/>
            <person name="Opperdoes F."/>
            <person name="O'Reilly A."/>
            <person name="Votypka J."/>
            <person name="Yurchenko V."/>
            <person name="Lukes J."/>
        </authorList>
    </citation>
    <scope>NUCLEOTIDE SEQUENCE [LARGE SCALE GENOMIC DNA]</scope>
    <source>
        <strain evidence="3">H10</strain>
    </source>
</reference>
<evidence type="ECO:0000313" key="4">
    <source>
        <dbReference type="Proteomes" id="UP000037923"/>
    </source>
</evidence>